<dbReference type="GO" id="GO:0008233">
    <property type="term" value="F:peptidase activity"/>
    <property type="evidence" value="ECO:0007669"/>
    <property type="project" value="UniProtKB-KW"/>
</dbReference>
<evidence type="ECO:0000313" key="2">
    <source>
        <dbReference type="EMBL" id="MBI1626925.1"/>
    </source>
</evidence>
<dbReference type="GO" id="GO:0006508">
    <property type="term" value="P:proteolysis"/>
    <property type="evidence" value="ECO:0007669"/>
    <property type="project" value="UniProtKB-KW"/>
</dbReference>
<feature type="signal peptide" evidence="1">
    <location>
        <begin position="1"/>
        <end position="22"/>
    </location>
</feature>
<sequence length="380" mass="39553">MPSKTSLIAVCTGAAPAAIAIAACTYQIPAAGEDGLTLIQFTPAGEFKPGDGRALDVPAWRIDAAKANAVIARHSARTQPVVIDYEHQTLYKEKNGQPAPAAGWLRDLRWVDGQGLFGAVALTANARAAIDAKEYLYFSPVFEYSRVDGSIEDIHMGALTNNPGIHGMRPLSLLAAATAAFIPALTPQEHPVNPLLKALLATLGLAENTTEEGAIAALSALGPIKALQDRSVAVCTALNLPADATPETLTAACTSLRTASPDPAKFVPIDTVNEMQKQLAVLTSQQQVDQVDKLIQPALADGRLMPFQEAWARDLGKSNIAQLTAFLDTAKPIAALTSTQTGGLPPSGTAKGDAQLSAGELAVCTAMGMTPEQYKAGGAA</sequence>
<dbReference type="EMBL" id="JABBCQ020000030">
    <property type="protein sequence ID" value="MBI1626925.1"/>
    <property type="molecule type" value="Genomic_DNA"/>
</dbReference>
<evidence type="ECO:0000256" key="1">
    <source>
        <dbReference type="SAM" id="SignalP"/>
    </source>
</evidence>
<reference evidence="2" key="1">
    <citation type="submission" date="2020-12" db="EMBL/GenBank/DDBJ databases">
        <title>Comamonas sp. nov., isolated from stream water.</title>
        <authorList>
            <person name="Park K.-H."/>
        </authorList>
    </citation>
    <scope>NUCLEOTIDE SEQUENCE</scope>
    <source>
        <strain evidence="2">EJ-4</strain>
    </source>
</reference>
<name>A0A843BAQ3_9BURK</name>
<dbReference type="Proteomes" id="UP000530032">
    <property type="component" value="Unassembled WGS sequence"/>
</dbReference>
<accession>A0A843BAQ3</accession>
<keyword evidence="2" id="KW-0645">Protease</keyword>
<gene>
    <name evidence="2" type="ORF">HF327_020855</name>
</gene>
<protein>
    <submittedName>
        <fullName evidence="2">Phage protease</fullName>
    </submittedName>
</protein>
<dbReference type="AlphaFoldDB" id="A0A843BAQ3"/>
<keyword evidence="3" id="KW-1185">Reference proteome</keyword>
<dbReference type="PIRSF" id="PIRSF016624">
    <property type="entry name" value="Mu_prophg_I"/>
    <property type="match status" value="1"/>
</dbReference>
<dbReference type="RefSeq" id="WP_198462274.1">
    <property type="nucleotide sequence ID" value="NZ_JABBCQ020000030.1"/>
</dbReference>
<keyword evidence="1" id="KW-0732">Signal</keyword>
<keyword evidence="2" id="KW-0378">Hydrolase</keyword>
<comment type="caution">
    <text evidence="2">The sequence shown here is derived from an EMBL/GenBank/DDBJ whole genome shotgun (WGS) entry which is preliminary data.</text>
</comment>
<evidence type="ECO:0000313" key="3">
    <source>
        <dbReference type="Proteomes" id="UP000530032"/>
    </source>
</evidence>
<feature type="chain" id="PRO_5032599119" evidence="1">
    <location>
        <begin position="23"/>
        <end position="380"/>
    </location>
</feature>
<proteinExistence type="predicted"/>
<organism evidence="2 3">
    <name type="scientific">Comamonas suwonensis</name>
    <dbReference type="NCBI Taxonomy" id="2606214"/>
    <lineage>
        <taxon>Bacteria</taxon>
        <taxon>Pseudomonadati</taxon>
        <taxon>Pseudomonadota</taxon>
        <taxon>Betaproteobacteria</taxon>
        <taxon>Burkholderiales</taxon>
        <taxon>Comamonadaceae</taxon>
        <taxon>Comamonas</taxon>
    </lineage>
</organism>
<dbReference type="Pfam" id="PF10123">
    <property type="entry name" value="Mu-like_Pro"/>
    <property type="match status" value="1"/>
</dbReference>
<dbReference type="InterPro" id="IPR012106">
    <property type="entry name" value="Phage_Mu_Gp1"/>
</dbReference>
<dbReference type="PROSITE" id="PS51257">
    <property type="entry name" value="PROKAR_LIPOPROTEIN"/>
    <property type="match status" value="1"/>
</dbReference>